<accession>A0ACC1HA49</accession>
<name>A0ACC1HA49_9FUNG</name>
<comment type="caution">
    <text evidence="1">The sequence shown here is derived from an EMBL/GenBank/DDBJ whole genome shotgun (WGS) entry which is preliminary data.</text>
</comment>
<proteinExistence type="predicted"/>
<evidence type="ECO:0000313" key="1">
    <source>
        <dbReference type="EMBL" id="KAJ1673409.1"/>
    </source>
</evidence>
<protein>
    <submittedName>
        <fullName evidence="1">Uncharacterized protein</fullName>
    </submittedName>
</protein>
<reference evidence="1" key="1">
    <citation type="submission" date="2022-06" db="EMBL/GenBank/DDBJ databases">
        <title>Phylogenomic reconstructions and comparative analyses of Kickxellomycotina fungi.</title>
        <authorList>
            <person name="Reynolds N.K."/>
            <person name="Stajich J.E."/>
            <person name="Barry K."/>
            <person name="Grigoriev I.V."/>
            <person name="Crous P."/>
            <person name="Smith M.E."/>
        </authorList>
    </citation>
    <scope>NUCLEOTIDE SEQUENCE</scope>
    <source>
        <strain evidence="1">RSA 2271</strain>
    </source>
</reference>
<gene>
    <name evidence="1" type="ORF">EV182_005292</name>
</gene>
<evidence type="ECO:0000313" key="2">
    <source>
        <dbReference type="Proteomes" id="UP001145114"/>
    </source>
</evidence>
<organism evidence="1 2">
    <name type="scientific">Spiromyces aspiralis</name>
    <dbReference type="NCBI Taxonomy" id="68401"/>
    <lineage>
        <taxon>Eukaryota</taxon>
        <taxon>Fungi</taxon>
        <taxon>Fungi incertae sedis</taxon>
        <taxon>Zoopagomycota</taxon>
        <taxon>Kickxellomycotina</taxon>
        <taxon>Kickxellomycetes</taxon>
        <taxon>Kickxellales</taxon>
        <taxon>Kickxellaceae</taxon>
        <taxon>Spiromyces</taxon>
    </lineage>
</organism>
<dbReference type="Proteomes" id="UP001145114">
    <property type="component" value="Unassembled WGS sequence"/>
</dbReference>
<keyword evidence="2" id="KW-1185">Reference proteome</keyword>
<feature type="non-terminal residue" evidence="1">
    <location>
        <position position="291"/>
    </location>
</feature>
<sequence length="291" mass="32561">MGPATDGVGLVLTWMDISESCPTCRASQGSNPPIALYLNLDDVGHRQLPGQQAHGSRDPVEVSDSESSVTGAESRGVPKRPRSRPSHERNLNLKIITALKQQLESTESQVAAKEAERAALEERNSHLKRSRDELAAKLERLRKKYENKKRELERCQHVSNALASEKGSLFDENSELKAKLEHFDRIKARLELMSTANSRLKAKLRQEINRYNQLNDLYMMLSRAHANQRQTLQPGPGDFNSLSSNHGGTGHARTHRSSPSSSLSKMEEDQDTDLDEYDTGQNNVVGRPNSW</sequence>
<dbReference type="EMBL" id="JAMZIH010006983">
    <property type="protein sequence ID" value="KAJ1673409.1"/>
    <property type="molecule type" value="Genomic_DNA"/>
</dbReference>